<keyword evidence="2" id="KW-1185">Reference proteome</keyword>
<dbReference type="Proteomes" id="UP000022910">
    <property type="component" value="Unassembled WGS sequence"/>
</dbReference>
<gene>
    <name evidence="1" type="ORF">RirG_163760</name>
</gene>
<dbReference type="EMBL" id="JEMT01024801">
    <property type="protein sequence ID" value="EXX62224.1"/>
    <property type="molecule type" value="Genomic_DNA"/>
</dbReference>
<dbReference type="AlphaFoldDB" id="A0A015K460"/>
<name>A0A015K460_RHIIW</name>
<dbReference type="OrthoDB" id="2386437at2759"/>
<organism evidence="1 2">
    <name type="scientific">Rhizophagus irregularis (strain DAOM 197198w)</name>
    <name type="common">Glomus intraradices</name>
    <dbReference type="NCBI Taxonomy" id="1432141"/>
    <lineage>
        <taxon>Eukaryota</taxon>
        <taxon>Fungi</taxon>
        <taxon>Fungi incertae sedis</taxon>
        <taxon>Mucoromycota</taxon>
        <taxon>Glomeromycotina</taxon>
        <taxon>Glomeromycetes</taxon>
        <taxon>Glomerales</taxon>
        <taxon>Glomeraceae</taxon>
        <taxon>Rhizophagus</taxon>
    </lineage>
</organism>
<evidence type="ECO:0000313" key="1">
    <source>
        <dbReference type="EMBL" id="EXX62224.1"/>
    </source>
</evidence>
<reference evidence="1 2" key="1">
    <citation type="submission" date="2014-02" db="EMBL/GenBank/DDBJ databases">
        <title>Single nucleus genome sequencing reveals high similarity among nuclei of an endomycorrhizal fungus.</title>
        <authorList>
            <person name="Lin K."/>
            <person name="Geurts R."/>
            <person name="Zhang Z."/>
            <person name="Limpens E."/>
            <person name="Saunders D.G."/>
            <person name="Mu D."/>
            <person name="Pang E."/>
            <person name="Cao H."/>
            <person name="Cha H."/>
            <person name="Lin T."/>
            <person name="Zhou Q."/>
            <person name="Shang Y."/>
            <person name="Li Y."/>
            <person name="Ivanov S."/>
            <person name="Sharma T."/>
            <person name="Velzen R.V."/>
            <person name="Ruijter N.D."/>
            <person name="Aanen D.K."/>
            <person name="Win J."/>
            <person name="Kamoun S."/>
            <person name="Bisseling T."/>
            <person name="Huang S."/>
        </authorList>
    </citation>
    <scope>NUCLEOTIDE SEQUENCE [LARGE SCALE GENOMIC DNA]</scope>
    <source>
        <strain evidence="2">DAOM197198w</strain>
    </source>
</reference>
<protein>
    <submittedName>
        <fullName evidence="1">Uncharacterized protein</fullName>
    </submittedName>
</protein>
<sequence length="50" mass="5781">MAKLRDQVSQYIGIKPSEICFPITEEGRQMFCEIIADQEKMTDIVMDQLS</sequence>
<evidence type="ECO:0000313" key="2">
    <source>
        <dbReference type="Proteomes" id="UP000022910"/>
    </source>
</evidence>
<comment type="caution">
    <text evidence="1">The sequence shown here is derived from an EMBL/GenBank/DDBJ whole genome shotgun (WGS) entry which is preliminary data.</text>
</comment>
<dbReference type="HOGENOM" id="CLU_3125820_0_0_1"/>
<proteinExistence type="predicted"/>
<accession>A0A015K460</accession>